<dbReference type="InterPro" id="IPR036942">
    <property type="entry name" value="Beta-barrel_TonB_sf"/>
</dbReference>
<dbReference type="PANTHER" id="PTHR30069:SF53">
    <property type="entry name" value="COLICIN I RECEPTOR-RELATED"/>
    <property type="match status" value="1"/>
</dbReference>
<protein>
    <submittedName>
        <fullName evidence="14">TonB-dependent receptor</fullName>
    </submittedName>
</protein>
<dbReference type="InterPro" id="IPR012910">
    <property type="entry name" value="Plug_dom"/>
</dbReference>
<evidence type="ECO:0000256" key="3">
    <source>
        <dbReference type="ARBA" id="ARBA00022452"/>
    </source>
</evidence>
<evidence type="ECO:0000256" key="5">
    <source>
        <dbReference type="ARBA" id="ARBA00022729"/>
    </source>
</evidence>
<dbReference type="InterPro" id="IPR037066">
    <property type="entry name" value="Plug_dom_sf"/>
</dbReference>
<keyword evidence="7 11" id="KW-0798">TonB box</keyword>
<feature type="domain" description="TonB-dependent receptor plug" evidence="13">
    <location>
        <begin position="77"/>
        <end position="174"/>
    </location>
</feature>
<keyword evidence="2 10" id="KW-0813">Transport</keyword>
<dbReference type="PROSITE" id="PS52016">
    <property type="entry name" value="TONB_DEPENDENT_REC_3"/>
    <property type="match status" value="1"/>
</dbReference>
<dbReference type="InterPro" id="IPR039426">
    <property type="entry name" value="TonB-dep_rcpt-like"/>
</dbReference>
<evidence type="ECO:0000256" key="10">
    <source>
        <dbReference type="PROSITE-ProRule" id="PRU01360"/>
    </source>
</evidence>
<evidence type="ECO:0000256" key="4">
    <source>
        <dbReference type="ARBA" id="ARBA00022692"/>
    </source>
</evidence>
<keyword evidence="9 10" id="KW-0998">Cell outer membrane</keyword>
<evidence type="ECO:0000256" key="11">
    <source>
        <dbReference type="RuleBase" id="RU003357"/>
    </source>
</evidence>
<proteinExistence type="inferred from homology"/>
<dbReference type="SUPFAM" id="SSF56935">
    <property type="entry name" value="Porins"/>
    <property type="match status" value="1"/>
</dbReference>
<evidence type="ECO:0000313" key="15">
    <source>
        <dbReference type="Proteomes" id="UP001304671"/>
    </source>
</evidence>
<feature type="domain" description="TonB-dependent receptor-like beta-barrel" evidence="12">
    <location>
        <begin position="281"/>
        <end position="707"/>
    </location>
</feature>
<dbReference type="Gene3D" id="2.40.170.20">
    <property type="entry name" value="TonB-dependent receptor, beta-barrel domain"/>
    <property type="match status" value="1"/>
</dbReference>
<dbReference type="Proteomes" id="UP001304671">
    <property type="component" value="Unassembled WGS sequence"/>
</dbReference>
<name>A0ABU5QJX7_9BACT</name>
<evidence type="ECO:0000313" key="14">
    <source>
        <dbReference type="EMBL" id="MEA5257129.1"/>
    </source>
</evidence>
<dbReference type="InterPro" id="IPR000531">
    <property type="entry name" value="Beta-barrel_TonB"/>
</dbReference>
<comment type="caution">
    <text evidence="14">The sequence shown here is derived from an EMBL/GenBank/DDBJ whole genome shotgun (WGS) entry which is preliminary data.</text>
</comment>
<evidence type="ECO:0000256" key="9">
    <source>
        <dbReference type="ARBA" id="ARBA00023237"/>
    </source>
</evidence>
<dbReference type="EMBL" id="JAYFUL010000005">
    <property type="protein sequence ID" value="MEA5257129.1"/>
    <property type="molecule type" value="Genomic_DNA"/>
</dbReference>
<keyword evidence="3 10" id="KW-1134">Transmembrane beta strand</keyword>
<dbReference type="Pfam" id="PF07715">
    <property type="entry name" value="Plug"/>
    <property type="match status" value="1"/>
</dbReference>
<dbReference type="RefSeq" id="WP_323247285.1">
    <property type="nucleotide sequence ID" value="NZ_JAYFUL010000005.1"/>
</dbReference>
<evidence type="ECO:0000256" key="6">
    <source>
        <dbReference type="ARBA" id="ARBA00023065"/>
    </source>
</evidence>
<dbReference type="Pfam" id="PF00593">
    <property type="entry name" value="TonB_dep_Rec_b-barrel"/>
    <property type="match status" value="1"/>
</dbReference>
<evidence type="ECO:0000259" key="12">
    <source>
        <dbReference type="Pfam" id="PF00593"/>
    </source>
</evidence>
<evidence type="ECO:0000259" key="13">
    <source>
        <dbReference type="Pfam" id="PF07715"/>
    </source>
</evidence>
<keyword evidence="8 10" id="KW-0472">Membrane</keyword>
<keyword evidence="6" id="KW-0406">Ion transport</keyword>
<evidence type="ECO:0000256" key="1">
    <source>
        <dbReference type="ARBA" id="ARBA00004571"/>
    </source>
</evidence>
<gene>
    <name evidence="14" type="ORF">VB264_04975</name>
</gene>
<dbReference type="PANTHER" id="PTHR30069">
    <property type="entry name" value="TONB-DEPENDENT OUTER MEMBRANE RECEPTOR"/>
    <property type="match status" value="1"/>
</dbReference>
<keyword evidence="14" id="KW-0675">Receptor</keyword>
<evidence type="ECO:0000256" key="8">
    <source>
        <dbReference type="ARBA" id="ARBA00023136"/>
    </source>
</evidence>
<accession>A0ABU5QJX7</accession>
<keyword evidence="5" id="KW-0732">Signal</keyword>
<reference evidence="14 15" key="1">
    <citation type="submission" date="2023-12" db="EMBL/GenBank/DDBJ databases">
        <title>Novel species of the genus Arcicella isolated from rivers.</title>
        <authorList>
            <person name="Lu H."/>
        </authorList>
    </citation>
    <scope>NUCLEOTIDE SEQUENCE [LARGE SCALE GENOMIC DNA]</scope>
    <source>
        <strain evidence="14 15">LMG 21963</strain>
    </source>
</reference>
<organism evidence="14 15">
    <name type="scientific">Arcicella aquatica</name>
    <dbReference type="NCBI Taxonomy" id="217141"/>
    <lineage>
        <taxon>Bacteria</taxon>
        <taxon>Pseudomonadati</taxon>
        <taxon>Bacteroidota</taxon>
        <taxon>Cytophagia</taxon>
        <taxon>Cytophagales</taxon>
        <taxon>Flectobacillaceae</taxon>
        <taxon>Arcicella</taxon>
    </lineage>
</organism>
<sequence>MEKIISRLILAINMKHILLSFLLFPSLAFSQKTTSDSNKVKHLDEVEVKAFKRDENSLLPLNDVHNSYIFSGKKHEVISVQSLNANISEKTGRQIFAKVAGAFVYDMDGSGNQMNISTRGLDPHRSWEYNVRQNGIMTNSDIYGYPASHYSAPMESIQKIEIVRGTASLQYGAQFGGMINYVTKQADTTKKISFESINSVGSYGLFSSYNAIGGKVGKLKYYGYFQKRVSDGYRKNAQSDAQSQFLALEYEFSSKLKAKAEIGRSQYVFHIPGPLTDDMFYQDPRQSTRSRNYFSPDIVVPSLSFDWRINESTQLQWINSAVLGTRNSVQIVALANVPDAIDPATNQYKNRQVDIDHFNSYSSELRLTKYYNIGNFKNTLVGGLRYINNDLNRQQLGKGTTGSDYDLTLVDPAWGRDLHYKTQNVAVFVENIFYVTPRFNVSPAFRLESGTTKMSGYIKYLASDKVPNKIKHSFPLFGVNSQYKINNNLKVYGGWSQAYRPVIFSDIIPPTALDVTDQNLKDASGYNAEIGIRGNHKQILHFDITYFQIQYDNRIGSLILPDASGNNFVYKTNVGSSLTKGLEVFVEAKPIRTKTTEVSIFTATSYFDASYVKGSVTLSGENKSIVGNRLETVPRWISRNGVTIAHKIVSATLQYSYVADSYSDALNTEKPSADGSKGLVPSYGILDFNTSLKIAPSYTLKLGINNITNEQYFTKRPTGYPGVGVWSSDGRSIVATLQFKI</sequence>
<evidence type="ECO:0000256" key="2">
    <source>
        <dbReference type="ARBA" id="ARBA00022448"/>
    </source>
</evidence>
<evidence type="ECO:0000256" key="7">
    <source>
        <dbReference type="ARBA" id="ARBA00023077"/>
    </source>
</evidence>
<comment type="similarity">
    <text evidence="10 11">Belongs to the TonB-dependent receptor family.</text>
</comment>
<dbReference type="Gene3D" id="2.170.130.10">
    <property type="entry name" value="TonB-dependent receptor, plug domain"/>
    <property type="match status" value="1"/>
</dbReference>
<keyword evidence="4 10" id="KW-0812">Transmembrane</keyword>
<keyword evidence="15" id="KW-1185">Reference proteome</keyword>
<comment type="subcellular location">
    <subcellularLocation>
        <location evidence="1 10">Cell outer membrane</location>
        <topology evidence="1 10">Multi-pass membrane protein</topology>
    </subcellularLocation>
</comment>